<evidence type="ECO:0000256" key="7">
    <source>
        <dbReference type="SAM" id="Phobius"/>
    </source>
</evidence>
<dbReference type="Proteomes" id="UP000199009">
    <property type="component" value="Chromosome I"/>
</dbReference>
<evidence type="ECO:0000256" key="2">
    <source>
        <dbReference type="ARBA" id="ARBA00006464"/>
    </source>
</evidence>
<keyword evidence="3 9" id="KW-0808">Transferase</keyword>
<dbReference type="NCBIfam" id="TIGR03025">
    <property type="entry name" value="EPS_sugtrans"/>
    <property type="match status" value="1"/>
</dbReference>
<evidence type="ECO:0000313" key="9">
    <source>
        <dbReference type="EMBL" id="SDH62771.1"/>
    </source>
</evidence>
<feature type="transmembrane region" description="Helical" evidence="7">
    <location>
        <begin position="136"/>
        <end position="153"/>
    </location>
</feature>
<name>A0A1G8DYZ2_9MICO</name>
<dbReference type="STRING" id="370764.SAMN04489810_3486"/>
<sequence length="524" mass="57168">MTTEVNVGPAFFRGSQSATFGAPDTSSVGVLSAGDAAGPERQAPSGRPWTLRYARRLWLSDLVVLIAVVYAAQLVWFGTGSAQVAIREDSRLSDLSYWFFSAVLVIVWMVGLTMADSRSTRMIGNGATEYARVANASFVVFSVVIIACFLARIDVARGYLLIALPLGALLLILERYIWRKWLLRRRARGEYSSRVLLVGSHSSVAQIARELRRTPGAGYFVVGACVPTGQVGATLDDSDIPIMGNVNDVSGAMRAVGADTVVVTSTDELPPFKVKQISWGLEAGRQHLVLAPSIVDIAGPRLHTRPVSGLPLIHVETPNFSKGQRFLKRATDLVAASLGVLVLSPVFAFLAMSVRLSSDGPVLFRQKRIGLRGREFTMLKFRSMVQNAEDLLPELAAQQRDAGNEVLFKMTNDPRITPIGRIMRKFSLDELPQLFNVIGGSMSLVGPRPPLPSEVEQYADHVHRRFLAKPGITGAWQVSGRSTLSWEDSVRLDLSYVENWTLLGDLIIVLKTGRAVFAPGSTAH</sequence>
<keyword evidence="4 7" id="KW-0812">Transmembrane</keyword>
<feature type="transmembrane region" description="Helical" evidence="7">
    <location>
        <begin position="57"/>
        <end position="77"/>
    </location>
</feature>
<comment type="similarity">
    <text evidence="2">Belongs to the bacterial sugar transferase family.</text>
</comment>
<keyword evidence="10" id="KW-1185">Reference proteome</keyword>
<dbReference type="AlphaFoldDB" id="A0A1G8DYZ2"/>
<evidence type="ECO:0000256" key="5">
    <source>
        <dbReference type="ARBA" id="ARBA00022989"/>
    </source>
</evidence>
<evidence type="ECO:0000256" key="6">
    <source>
        <dbReference type="ARBA" id="ARBA00023136"/>
    </source>
</evidence>
<dbReference type="InterPro" id="IPR003362">
    <property type="entry name" value="Bact_transf"/>
</dbReference>
<keyword evidence="5 7" id="KW-1133">Transmembrane helix</keyword>
<dbReference type="Pfam" id="PF02397">
    <property type="entry name" value="Bac_transf"/>
    <property type="match status" value="1"/>
</dbReference>
<evidence type="ECO:0000256" key="3">
    <source>
        <dbReference type="ARBA" id="ARBA00022679"/>
    </source>
</evidence>
<keyword evidence="6 7" id="KW-0472">Membrane</keyword>
<comment type="subcellular location">
    <subcellularLocation>
        <location evidence="1">Membrane</location>
        <topology evidence="1">Multi-pass membrane protein</topology>
    </subcellularLocation>
</comment>
<dbReference type="RefSeq" id="WP_231917710.1">
    <property type="nucleotide sequence ID" value="NZ_LT629692.1"/>
</dbReference>
<dbReference type="GO" id="GO:0016020">
    <property type="term" value="C:membrane"/>
    <property type="evidence" value="ECO:0007669"/>
    <property type="project" value="UniProtKB-SubCell"/>
</dbReference>
<reference evidence="9 10" key="1">
    <citation type="submission" date="2016-10" db="EMBL/GenBank/DDBJ databases">
        <authorList>
            <person name="de Groot N.N."/>
        </authorList>
    </citation>
    <scope>NUCLEOTIDE SEQUENCE [LARGE SCALE GENOMIC DNA]</scope>
    <source>
        <strain evidence="9 10">DSM 23142</strain>
    </source>
</reference>
<dbReference type="GO" id="GO:0016780">
    <property type="term" value="F:phosphotransferase activity, for other substituted phosphate groups"/>
    <property type="evidence" value="ECO:0007669"/>
    <property type="project" value="TreeGrafter"/>
</dbReference>
<gene>
    <name evidence="9" type="ORF">SAMN04489810_3486</name>
</gene>
<evidence type="ECO:0000259" key="8">
    <source>
        <dbReference type="Pfam" id="PF02397"/>
    </source>
</evidence>
<feature type="transmembrane region" description="Helical" evidence="7">
    <location>
        <begin position="333"/>
        <end position="354"/>
    </location>
</feature>
<dbReference type="InterPro" id="IPR017475">
    <property type="entry name" value="EPS_sugar_tfrase"/>
</dbReference>
<evidence type="ECO:0000256" key="4">
    <source>
        <dbReference type="ARBA" id="ARBA00022692"/>
    </source>
</evidence>
<organism evidence="9 10">
    <name type="scientific">Microbacterium pygmaeum</name>
    <dbReference type="NCBI Taxonomy" id="370764"/>
    <lineage>
        <taxon>Bacteria</taxon>
        <taxon>Bacillati</taxon>
        <taxon>Actinomycetota</taxon>
        <taxon>Actinomycetes</taxon>
        <taxon>Micrococcales</taxon>
        <taxon>Microbacteriaceae</taxon>
        <taxon>Microbacterium</taxon>
    </lineage>
</organism>
<protein>
    <submittedName>
        <fullName evidence="9">Undecaprenyl-phosphate galactose phosphotransferase, WbaP/exopolysaccharide biosynthesis polyprenyl glycosylphosphotransferase</fullName>
    </submittedName>
</protein>
<dbReference type="PANTHER" id="PTHR30576:SF10">
    <property type="entry name" value="SLL5057 PROTEIN"/>
    <property type="match status" value="1"/>
</dbReference>
<evidence type="ECO:0000313" key="10">
    <source>
        <dbReference type="Proteomes" id="UP000199009"/>
    </source>
</evidence>
<evidence type="ECO:0000256" key="1">
    <source>
        <dbReference type="ARBA" id="ARBA00004141"/>
    </source>
</evidence>
<feature type="transmembrane region" description="Helical" evidence="7">
    <location>
        <begin position="159"/>
        <end position="178"/>
    </location>
</feature>
<dbReference type="Pfam" id="PF13727">
    <property type="entry name" value="CoA_binding_3"/>
    <property type="match status" value="1"/>
</dbReference>
<dbReference type="PANTHER" id="PTHR30576">
    <property type="entry name" value="COLANIC BIOSYNTHESIS UDP-GLUCOSE LIPID CARRIER TRANSFERASE"/>
    <property type="match status" value="1"/>
</dbReference>
<dbReference type="EMBL" id="LT629692">
    <property type="protein sequence ID" value="SDH62771.1"/>
    <property type="molecule type" value="Genomic_DNA"/>
</dbReference>
<accession>A0A1G8DYZ2</accession>
<feature type="domain" description="Bacterial sugar transferase" evidence="8">
    <location>
        <begin position="328"/>
        <end position="517"/>
    </location>
</feature>
<feature type="transmembrane region" description="Helical" evidence="7">
    <location>
        <begin position="97"/>
        <end position="115"/>
    </location>
</feature>
<proteinExistence type="inferred from homology"/>